<dbReference type="SMART" id="SM00219">
    <property type="entry name" value="TyrKc"/>
    <property type="match status" value="1"/>
</dbReference>
<dbReference type="AlphaFoldDB" id="A0AAW2S2M8"/>
<protein>
    <submittedName>
        <fullName evidence="6">Protein STRUBBELIG-RECEPTOR FAMILY 6</fullName>
    </submittedName>
</protein>
<dbReference type="InterPro" id="IPR000719">
    <property type="entry name" value="Prot_kinase_dom"/>
</dbReference>
<evidence type="ECO:0000256" key="2">
    <source>
        <dbReference type="ARBA" id="ARBA00022527"/>
    </source>
</evidence>
<proteinExistence type="predicted"/>
<dbReference type="PROSITE" id="PS50011">
    <property type="entry name" value="PROTEIN_KINASE_DOM"/>
    <property type="match status" value="1"/>
</dbReference>
<dbReference type="Pfam" id="PF07714">
    <property type="entry name" value="PK_Tyr_Ser-Thr"/>
    <property type="match status" value="1"/>
</dbReference>
<reference evidence="6" key="2">
    <citation type="journal article" date="2024" name="Plant">
        <title>Genomic evolution and insights into agronomic trait innovations of Sesamum species.</title>
        <authorList>
            <person name="Miao H."/>
            <person name="Wang L."/>
            <person name="Qu L."/>
            <person name="Liu H."/>
            <person name="Sun Y."/>
            <person name="Le M."/>
            <person name="Wang Q."/>
            <person name="Wei S."/>
            <person name="Zheng Y."/>
            <person name="Lin W."/>
            <person name="Duan Y."/>
            <person name="Cao H."/>
            <person name="Xiong S."/>
            <person name="Wang X."/>
            <person name="Wei L."/>
            <person name="Li C."/>
            <person name="Ma Q."/>
            <person name="Ju M."/>
            <person name="Zhao R."/>
            <person name="Li G."/>
            <person name="Mu C."/>
            <person name="Tian Q."/>
            <person name="Mei H."/>
            <person name="Zhang T."/>
            <person name="Gao T."/>
            <person name="Zhang H."/>
        </authorList>
    </citation>
    <scope>NUCLEOTIDE SEQUENCE</scope>
    <source>
        <strain evidence="6">KEN1</strain>
    </source>
</reference>
<evidence type="ECO:0000259" key="5">
    <source>
        <dbReference type="PROSITE" id="PS50011"/>
    </source>
</evidence>
<dbReference type="InterPro" id="IPR020635">
    <property type="entry name" value="Tyr_kinase_cat_dom"/>
</dbReference>
<dbReference type="Gene3D" id="3.30.200.20">
    <property type="entry name" value="Phosphorylase Kinase, domain 1"/>
    <property type="match status" value="1"/>
</dbReference>
<keyword evidence="2" id="KW-0723">Serine/threonine-protein kinase</keyword>
<dbReference type="GO" id="GO:0005524">
    <property type="term" value="F:ATP binding"/>
    <property type="evidence" value="ECO:0007669"/>
    <property type="project" value="InterPro"/>
</dbReference>
<comment type="subcellular location">
    <subcellularLocation>
        <location evidence="1">Cell membrane</location>
        <topology evidence="1">Lipid-anchor</topology>
    </subcellularLocation>
</comment>
<dbReference type="EMBL" id="JACGWN010000086">
    <property type="protein sequence ID" value="KAL0386649.1"/>
    <property type="molecule type" value="Genomic_DNA"/>
</dbReference>
<dbReference type="PANTHER" id="PTHR47985">
    <property type="entry name" value="OS07G0668900 PROTEIN"/>
    <property type="match status" value="1"/>
</dbReference>
<evidence type="ECO:0000256" key="4">
    <source>
        <dbReference type="ARBA" id="ARBA00023288"/>
    </source>
</evidence>
<evidence type="ECO:0000256" key="1">
    <source>
        <dbReference type="ARBA" id="ARBA00004193"/>
    </source>
</evidence>
<dbReference type="InterPro" id="IPR001245">
    <property type="entry name" value="Ser-Thr/Tyr_kinase_cat_dom"/>
</dbReference>
<dbReference type="FunFam" id="1.10.510.10:FF:000095">
    <property type="entry name" value="protein STRUBBELIG-RECEPTOR FAMILY 8"/>
    <property type="match status" value="1"/>
</dbReference>
<accession>A0AAW2S2M8</accession>
<evidence type="ECO:0000313" key="6">
    <source>
        <dbReference type="EMBL" id="KAL0386649.1"/>
    </source>
</evidence>
<keyword evidence="4" id="KW-0449">Lipoprotein</keyword>
<reference evidence="6" key="1">
    <citation type="submission" date="2020-06" db="EMBL/GenBank/DDBJ databases">
        <authorList>
            <person name="Li T."/>
            <person name="Hu X."/>
            <person name="Zhang T."/>
            <person name="Song X."/>
            <person name="Zhang H."/>
            <person name="Dai N."/>
            <person name="Sheng W."/>
            <person name="Hou X."/>
            <person name="Wei L."/>
        </authorList>
    </citation>
    <scope>NUCLEOTIDE SEQUENCE</scope>
    <source>
        <strain evidence="6">KEN1</strain>
        <tissue evidence="6">Leaf</tissue>
    </source>
</reference>
<dbReference type="GO" id="GO:0004713">
    <property type="term" value="F:protein tyrosine kinase activity"/>
    <property type="evidence" value="ECO:0007669"/>
    <property type="project" value="InterPro"/>
</dbReference>
<dbReference type="InterPro" id="IPR011009">
    <property type="entry name" value="Kinase-like_dom_sf"/>
</dbReference>
<dbReference type="SUPFAM" id="SSF56112">
    <property type="entry name" value="Protein kinase-like (PK-like)"/>
    <property type="match status" value="1"/>
</dbReference>
<name>A0AAW2S2M8_9LAMI</name>
<keyword evidence="2" id="KW-0808">Transferase</keyword>
<evidence type="ECO:0000256" key="3">
    <source>
        <dbReference type="ARBA" id="ARBA00023136"/>
    </source>
</evidence>
<keyword evidence="2" id="KW-0418">Kinase</keyword>
<feature type="domain" description="Protein kinase" evidence="5">
    <location>
        <begin position="1"/>
        <end position="226"/>
    </location>
</feature>
<sequence>MLVINCLRYFITYRLRHPNVTELVGYCSEHEQHLLVYELHQNGTLHEFLHLLDDQSKALTWNNRVKIALGAARAIELFSAGICMKFVHHQLSKNFKSANILVDMEFNAHLSDCGFARLIHESSDEASGYNAPEVSMSECHDLSLTEFIDVHFCTAQGQERSNLLVRWATPQLHDIDALAKMVDPALDGLYPVKSLSRFADVIALCVQPEPEFRPPMSEVVESLVRVVEQVS</sequence>
<gene>
    <name evidence="6" type="ORF">Slati_4588800</name>
</gene>
<organism evidence="6">
    <name type="scientific">Sesamum latifolium</name>
    <dbReference type="NCBI Taxonomy" id="2727402"/>
    <lineage>
        <taxon>Eukaryota</taxon>
        <taxon>Viridiplantae</taxon>
        <taxon>Streptophyta</taxon>
        <taxon>Embryophyta</taxon>
        <taxon>Tracheophyta</taxon>
        <taxon>Spermatophyta</taxon>
        <taxon>Magnoliopsida</taxon>
        <taxon>eudicotyledons</taxon>
        <taxon>Gunneridae</taxon>
        <taxon>Pentapetalae</taxon>
        <taxon>asterids</taxon>
        <taxon>lamiids</taxon>
        <taxon>Lamiales</taxon>
        <taxon>Pedaliaceae</taxon>
        <taxon>Sesamum</taxon>
    </lineage>
</organism>
<comment type="caution">
    <text evidence="6">The sequence shown here is derived from an EMBL/GenBank/DDBJ whole genome shotgun (WGS) entry which is preliminary data.</text>
</comment>
<keyword evidence="3" id="KW-0472">Membrane</keyword>
<dbReference type="Gene3D" id="1.10.510.10">
    <property type="entry name" value="Transferase(Phosphotransferase) domain 1"/>
    <property type="match status" value="1"/>
</dbReference>
<dbReference type="GO" id="GO:0004674">
    <property type="term" value="F:protein serine/threonine kinase activity"/>
    <property type="evidence" value="ECO:0007669"/>
    <property type="project" value="UniProtKB-KW"/>
</dbReference>
<dbReference type="PANTHER" id="PTHR47985:SF44">
    <property type="entry name" value="SERINE_THREONINE-PROTEIN KINASE PBS1"/>
    <property type="match status" value="1"/>
</dbReference>
<dbReference type="GO" id="GO:0005886">
    <property type="term" value="C:plasma membrane"/>
    <property type="evidence" value="ECO:0007669"/>
    <property type="project" value="UniProtKB-SubCell"/>
</dbReference>